<dbReference type="GO" id="GO:0016491">
    <property type="term" value="F:oxidoreductase activity"/>
    <property type="evidence" value="ECO:0007669"/>
    <property type="project" value="UniProtKB-KW"/>
</dbReference>
<dbReference type="PANTHER" id="PTHR43943:SF2">
    <property type="entry name" value="DEHYDROGENASE_REDUCTASE 4"/>
    <property type="match status" value="1"/>
</dbReference>
<keyword evidence="2" id="KW-0560">Oxidoreductase</keyword>
<reference evidence="3 4" key="1">
    <citation type="journal article" date="2024" name="Ann. Entomol. Soc. Am.">
        <title>Genomic analyses of the southern and eastern yellowjacket wasps (Hymenoptera: Vespidae) reveal evolutionary signatures of social life.</title>
        <authorList>
            <person name="Catto M.A."/>
            <person name="Caine P.B."/>
            <person name="Orr S.E."/>
            <person name="Hunt B.G."/>
            <person name="Goodisman M.A.D."/>
        </authorList>
    </citation>
    <scope>NUCLEOTIDE SEQUENCE [LARGE SCALE GENOMIC DNA]</scope>
    <source>
        <strain evidence="3">233</strain>
        <tissue evidence="3">Head and thorax</tissue>
    </source>
</reference>
<accession>A0ABD2C6D2</accession>
<dbReference type="FunFam" id="3.40.50.720:FF:000084">
    <property type="entry name" value="Short-chain dehydrogenase reductase"/>
    <property type="match status" value="1"/>
</dbReference>
<comment type="similarity">
    <text evidence="1">Belongs to the short-chain dehydrogenases/reductases (SDR) family.</text>
</comment>
<dbReference type="Proteomes" id="UP001607302">
    <property type="component" value="Unassembled WGS sequence"/>
</dbReference>
<evidence type="ECO:0000256" key="1">
    <source>
        <dbReference type="ARBA" id="ARBA00006484"/>
    </source>
</evidence>
<evidence type="ECO:0000256" key="2">
    <source>
        <dbReference type="ARBA" id="ARBA00023002"/>
    </source>
</evidence>
<gene>
    <name evidence="3" type="ORF">V1478_000711</name>
</gene>
<proteinExistence type="inferred from homology"/>
<organism evidence="3 4">
    <name type="scientific">Vespula squamosa</name>
    <name type="common">Southern yellow jacket</name>
    <name type="synonym">Wasp</name>
    <dbReference type="NCBI Taxonomy" id="30214"/>
    <lineage>
        <taxon>Eukaryota</taxon>
        <taxon>Metazoa</taxon>
        <taxon>Ecdysozoa</taxon>
        <taxon>Arthropoda</taxon>
        <taxon>Hexapoda</taxon>
        <taxon>Insecta</taxon>
        <taxon>Pterygota</taxon>
        <taxon>Neoptera</taxon>
        <taxon>Endopterygota</taxon>
        <taxon>Hymenoptera</taxon>
        <taxon>Apocrita</taxon>
        <taxon>Aculeata</taxon>
        <taxon>Vespoidea</taxon>
        <taxon>Vespidae</taxon>
        <taxon>Vespinae</taxon>
        <taxon>Vespula</taxon>
    </lineage>
</organism>
<dbReference type="PROSITE" id="PS00061">
    <property type="entry name" value="ADH_SHORT"/>
    <property type="match status" value="1"/>
</dbReference>
<dbReference type="InterPro" id="IPR020904">
    <property type="entry name" value="Sc_DH/Rdtase_CS"/>
</dbReference>
<keyword evidence="4" id="KW-1185">Reference proteome</keyword>
<dbReference type="NCBIfam" id="NF005559">
    <property type="entry name" value="PRK07231.1"/>
    <property type="match status" value="1"/>
</dbReference>
<dbReference type="InterPro" id="IPR002347">
    <property type="entry name" value="SDR_fam"/>
</dbReference>
<protein>
    <submittedName>
        <fullName evidence="3">Dehydrogenase/reductase SDR family member 4</fullName>
    </submittedName>
</protein>
<dbReference type="PRINTS" id="PR00081">
    <property type="entry name" value="GDHRDH"/>
</dbReference>
<comment type="caution">
    <text evidence="3">The sequence shown here is derived from an EMBL/GenBank/DDBJ whole genome shotgun (WGS) entry which is preliminary data.</text>
</comment>
<dbReference type="PANTHER" id="PTHR43943">
    <property type="entry name" value="DEHYDROGENASE/REDUCTASE (SDR FAMILY) MEMBER 4"/>
    <property type="match status" value="1"/>
</dbReference>
<dbReference type="EMBL" id="JAUDFV010000020">
    <property type="protein sequence ID" value="KAL2740570.1"/>
    <property type="molecule type" value="Genomic_DNA"/>
</dbReference>
<evidence type="ECO:0000313" key="3">
    <source>
        <dbReference type="EMBL" id="KAL2740570.1"/>
    </source>
</evidence>
<evidence type="ECO:0000313" key="4">
    <source>
        <dbReference type="Proteomes" id="UP001607302"/>
    </source>
</evidence>
<dbReference type="Gene3D" id="3.40.50.720">
    <property type="entry name" value="NAD(P)-binding Rossmann-like Domain"/>
    <property type="match status" value="1"/>
</dbReference>
<dbReference type="Pfam" id="PF13561">
    <property type="entry name" value="adh_short_C2"/>
    <property type="match status" value="1"/>
</dbReference>
<dbReference type="SUPFAM" id="SSF51735">
    <property type="entry name" value="NAD(P)-binding Rossmann-fold domains"/>
    <property type="match status" value="1"/>
</dbReference>
<name>A0ABD2C6D2_VESSQ</name>
<dbReference type="AlphaFoldDB" id="A0ABD2C6D2"/>
<dbReference type="InterPro" id="IPR036291">
    <property type="entry name" value="NAD(P)-bd_dom_sf"/>
</dbReference>
<sequence length="285" mass="30603">MIIDSIESCHSSTMLRTVVSRNMRNFSNNGQVKCKRLEGKVAIVTASTEGIGYSIAKRLAQEGAKVMISSRKESNVKKAVNELLQEGLSVAGTVCHVGKAEQRKKLFNETKSIFGGLDILISNAAVNPQAGPVLESEEEVWDKIFDINVKCTYLLIKESLPFLKDSKSPSITIISSISGYQPFNLLGVYSVSKTALLGLCKAAAENLSTYGIRVNCIAPGIIETKFSEPLYKSESANAACIEKIPLGRIGKPDEISGIAAFLASDDASYITGETIVASGGMQSRL</sequence>